<reference evidence="2" key="1">
    <citation type="journal article" date="2013" name="Proc. Natl. Acad. Sci. U.S.A.">
        <title>Genome structure and metabolic features in the red seaweed Chondrus crispus shed light on evolution of the Archaeplastida.</title>
        <authorList>
            <person name="Collen J."/>
            <person name="Porcel B."/>
            <person name="Carre W."/>
            <person name="Ball S.G."/>
            <person name="Chaparro C."/>
            <person name="Tonon T."/>
            <person name="Barbeyron T."/>
            <person name="Michel G."/>
            <person name="Noel B."/>
            <person name="Valentin K."/>
            <person name="Elias M."/>
            <person name="Artiguenave F."/>
            <person name="Arun A."/>
            <person name="Aury J.M."/>
            <person name="Barbosa-Neto J.F."/>
            <person name="Bothwell J.H."/>
            <person name="Bouget F.Y."/>
            <person name="Brillet L."/>
            <person name="Cabello-Hurtado F."/>
            <person name="Capella-Gutierrez S."/>
            <person name="Charrier B."/>
            <person name="Cladiere L."/>
            <person name="Cock J.M."/>
            <person name="Coelho S.M."/>
            <person name="Colleoni C."/>
            <person name="Czjzek M."/>
            <person name="Da Silva C."/>
            <person name="Delage L."/>
            <person name="Denoeud F."/>
            <person name="Deschamps P."/>
            <person name="Dittami S.M."/>
            <person name="Gabaldon T."/>
            <person name="Gachon C.M."/>
            <person name="Groisillier A."/>
            <person name="Herve C."/>
            <person name="Jabbari K."/>
            <person name="Katinka M."/>
            <person name="Kloareg B."/>
            <person name="Kowalczyk N."/>
            <person name="Labadie K."/>
            <person name="Leblanc C."/>
            <person name="Lopez P.J."/>
            <person name="McLachlan D.H."/>
            <person name="Meslet-Cladiere L."/>
            <person name="Moustafa A."/>
            <person name="Nehr Z."/>
            <person name="Nyvall Collen P."/>
            <person name="Panaud O."/>
            <person name="Partensky F."/>
            <person name="Poulain J."/>
            <person name="Rensing S.A."/>
            <person name="Rousvoal S."/>
            <person name="Samson G."/>
            <person name="Symeonidi A."/>
            <person name="Weissenbach J."/>
            <person name="Zambounis A."/>
            <person name="Wincker P."/>
            <person name="Boyen C."/>
        </authorList>
    </citation>
    <scope>NUCLEOTIDE SEQUENCE [LARGE SCALE GENOMIC DNA]</scope>
    <source>
        <strain evidence="2">cv. Stackhouse</strain>
    </source>
</reference>
<dbReference type="EMBL" id="HG002003">
    <property type="protein sequence ID" value="CDF39139.1"/>
    <property type="molecule type" value="Genomic_DNA"/>
</dbReference>
<organism evidence="1 2">
    <name type="scientific">Chondrus crispus</name>
    <name type="common">Carrageen Irish moss</name>
    <name type="synonym">Polymorpha crispa</name>
    <dbReference type="NCBI Taxonomy" id="2769"/>
    <lineage>
        <taxon>Eukaryota</taxon>
        <taxon>Rhodophyta</taxon>
        <taxon>Florideophyceae</taxon>
        <taxon>Rhodymeniophycidae</taxon>
        <taxon>Gigartinales</taxon>
        <taxon>Gigartinaceae</taxon>
        <taxon>Chondrus</taxon>
    </lineage>
</organism>
<name>R7QM10_CHOCR</name>
<sequence length="95" mass="10379">MHANSTALQNKVPLSQGRQRVRRVPYLLRTCLSSLLPPPLRRKSLASTETSKAVGLHHTKRDESISIVYPTYSSSTRAYVPCISHAHGTGAIASP</sequence>
<dbReference type="RefSeq" id="XP_005719050.1">
    <property type="nucleotide sequence ID" value="XM_005718993.1"/>
</dbReference>
<proteinExistence type="predicted"/>
<protein>
    <submittedName>
        <fullName evidence="1">Uncharacterized protein</fullName>
    </submittedName>
</protein>
<dbReference type="KEGG" id="ccp:CHC_T00000118001"/>
<dbReference type="Gramene" id="CDF39139">
    <property type="protein sequence ID" value="CDF39139"/>
    <property type="gene ID" value="CHC_T00000118001"/>
</dbReference>
<gene>
    <name evidence="1" type="ORF">CHC_T00000118001</name>
</gene>
<dbReference type="GeneID" id="17326768"/>
<dbReference type="AlphaFoldDB" id="R7QM10"/>
<dbReference type="Proteomes" id="UP000012073">
    <property type="component" value="Unassembled WGS sequence"/>
</dbReference>
<accession>R7QM10</accession>
<evidence type="ECO:0000313" key="1">
    <source>
        <dbReference type="EMBL" id="CDF39139.1"/>
    </source>
</evidence>
<keyword evidence="2" id="KW-1185">Reference proteome</keyword>
<evidence type="ECO:0000313" key="2">
    <source>
        <dbReference type="Proteomes" id="UP000012073"/>
    </source>
</evidence>